<organism evidence="1">
    <name type="scientific">Hexamita inflata</name>
    <dbReference type="NCBI Taxonomy" id="28002"/>
    <lineage>
        <taxon>Eukaryota</taxon>
        <taxon>Metamonada</taxon>
        <taxon>Diplomonadida</taxon>
        <taxon>Hexamitidae</taxon>
        <taxon>Hexamitinae</taxon>
        <taxon>Hexamita</taxon>
    </lineage>
</organism>
<accession>A0AA86RS83</accession>
<proteinExistence type="predicted"/>
<evidence type="ECO:0000313" key="3">
    <source>
        <dbReference type="Proteomes" id="UP001642409"/>
    </source>
</evidence>
<sequence length="109" mass="12911">MIRQTVFQYSKLPQHLKPIIKEQKDSELIELRFSVNKTDDFQSISSFKTIKEIINGKRSELLKEATRIDKITKKMDQIDNGINTIQDNHNQLIKGCKKQMQKMSWIKFK</sequence>
<comment type="caution">
    <text evidence="1">The sequence shown here is derived from an EMBL/GenBank/DDBJ whole genome shotgun (WGS) entry which is preliminary data.</text>
</comment>
<dbReference type="Proteomes" id="UP001642409">
    <property type="component" value="Unassembled WGS sequence"/>
</dbReference>
<keyword evidence="3" id="KW-1185">Reference proteome</keyword>
<dbReference type="EMBL" id="CAXDID020000136">
    <property type="protein sequence ID" value="CAL6037168.1"/>
    <property type="molecule type" value="Genomic_DNA"/>
</dbReference>
<evidence type="ECO:0000313" key="2">
    <source>
        <dbReference type="EMBL" id="CAL6037168.1"/>
    </source>
</evidence>
<dbReference type="EMBL" id="CATOUU010001095">
    <property type="protein sequence ID" value="CAI9971645.1"/>
    <property type="molecule type" value="Genomic_DNA"/>
</dbReference>
<dbReference type="AlphaFoldDB" id="A0AA86RS83"/>
<reference evidence="2 3" key="2">
    <citation type="submission" date="2024-07" db="EMBL/GenBank/DDBJ databases">
        <authorList>
            <person name="Akdeniz Z."/>
        </authorList>
    </citation>
    <scope>NUCLEOTIDE SEQUENCE [LARGE SCALE GENOMIC DNA]</scope>
</reference>
<evidence type="ECO:0000313" key="1">
    <source>
        <dbReference type="EMBL" id="CAI9971645.1"/>
    </source>
</evidence>
<protein>
    <submittedName>
        <fullName evidence="2">Hypothetical_protein</fullName>
    </submittedName>
</protein>
<name>A0AA86RS83_9EUKA</name>
<gene>
    <name evidence="2" type="ORF">HINF_LOCUS36757</name>
    <name evidence="1" type="ORF">HINF_LOCUS59290</name>
</gene>
<reference evidence="1" key="1">
    <citation type="submission" date="2023-06" db="EMBL/GenBank/DDBJ databases">
        <authorList>
            <person name="Kurt Z."/>
        </authorList>
    </citation>
    <scope>NUCLEOTIDE SEQUENCE</scope>
</reference>